<protein>
    <submittedName>
        <fullName evidence="1">Uncharacterized protein</fullName>
    </submittedName>
</protein>
<sequence>MSWICVEKSPFNLKTAFSEHHTIKTLQLLVSYLSENKRWSALLKAPDEINPLRRTSNMDGDHLQNCSECNIYLQTYLPVTASSGRMAEQPQMGFG</sequence>
<comment type="caution">
    <text evidence="1">The sequence shown here is derived from an EMBL/GenBank/DDBJ whole genome shotgun (WGS) entry which is preliminary data.</text>
</comment>
<accession>A0A8X6TJ36</accession>
<gene>
    <name evidence="1" type="ORF">NPIL_704481</name>
</gene>
<organism evidence="1 2">
    <name type="scientific">Nephila pilipes</name>
    <name type="common">Giant wood spider</name>
    <name type="synonym">Nephila maculata</name>
    <dbReference type="NCBI Taxonomy" id="299642"/>
    <lineage>
        <taxon>Eukaryota</taxon>
        <taxon>Metazoa</taxon>
        <taxon>Ecdysozoa</taxon>
        <taxon>Arthropoda</taxon>
        <taxon>Chelicerata</taxon>
        <taxon>Arachnida</taxon>
        <taxon>Araneae</taxon>
        <taxon>Araneomorphae</taxon>
        <taxon>Entelegynae</taxon>
        <taxon>Araneoidea</taxon>
        <taxon>Nephilidae</taxon>
        <taxon>Nephila</taxon>
    </lineage>
</organism>
<keyword evidence="2" id="KW-1185">Reference proteome</keyword>
<proteinExistence type="predicted"/>
<evidence type="ECO:0000313" key="2">
    <source>
        <dbReference type="Proteomes" id="UP000887013"/>
    </source>
</evidence>
<dbReference type="Proteomes" id="UP000887013">
    <property type="component" value="Unassembled WGS sequence"/>
</dbReference>
<dbReference type="AlphaFoldDB" id="A0A8X6TJ36"/>
<dbReference type="EMBL" id="BMAW01105645">
    <property type="protein sequence ID" value="GFT20196.1"/>
    <property type="molecule type" value="Genomic_DNA"/>
</dbReference>
<evidence type="ECO:0000313" key="1">
    <source>
        <dbReference type="EMBL" id="GFT20196.1"/>
    </source>
</evidence>
<reference evidence="1" key="1">
    <citation type="submission" date="2020-08" db="EMBL/GenBank/DDBJ databases">
        <title>Multicomponent nature underlies the extraordinary mechanical properties of spider dragline silk.</title>
        <authorList>
            <person name="Kono N."/>
            <person name="Nakamura H."/>
            <person name="Mori M."/>
            <person name="Yoshida Y."/>
            <person name="Ohtoshi R."/>
            <person name="Malay A.D."/>
            <person name="Moran D.A.P."/>
            <person name="Tomita M."/>
            <person name="Numata K."/>
            <person name="Arakawa K."/>
        </authorList>
    </citation>
    <scope>NUCLEOTIDE SEQUENCE</scope>
</reference>
<name>A0A8X6TJ36_NEPPI</name>